<reference evidence="1 2" key="2">
    <citation type="journal article" date="2017" name="Nature">
        <title>The Apostasia genome and the evolution of orchids.</title>
        <authorList>
            <person name="Zhang G.Q."/>
            <person name="Liu K.W."/>
            <person name="Li Z."/>
            <person name="Lohaus R."/>
            <person name="Hsiao Y.Y."/>
            <person name="Niu S.C."/>
            <person name="Wang J.Y."/>
            <person name="Lin Y.C."/>
            <person name="Xu Q."/>
            <person name="Chen L.J."/>
            <person name="Yoshida K."/>
            <person name="Fujiwara S."/>
            <person name="Wang Z.W."/>
            <person name="Zhang Y.Q."/>
            <person name="Mitsuda N."/>
            <person name="Wang M."/>
            <person name="Liu G.H."/>
            <person name="Pecoraro L."/>
            <person name="Huang H.X."/>
            <person name="Xiao X.J."/>
            <person name="Lin M."/>
            <person name="Wu X.Y."/>
            <person name="Wu W.L."/>
            <person name="Chen Y.Y."/>
            <person name="Chang S.B."/>
            <person name="Sakamoto S."/>
            <person name="Ohme-Takagi M."/>
            <person name="Yagi M."/>
            <person name="Zeng S.J."/>
            <person name="Shen C.Y."/>
            <person name="Yeh C.M."/>
            <person name="Luo Y.B."/>
            <person name="Tsai W.C."/>
            <person name="Van de Peer Y."/>
            <person name="Liu Z.J."/>
        </authorList>
    </citation>
    <scope>NUCLEOTIDE SEQUENCE [LARGE SCALE GENOMIC DNA]</scope>
    <source>
        <tissue evidence="1">The whole plant</tissue>
    </source>
</reference>
<sequence length="81" mass="9399">MYKEAIFSTNDLVGTLPNNIISLCSILKMSLSIRNIMIYLQFEELNIKFFFIVGASIPNRLAYRSNFMKNKELQLGMFIKV</sequence>
<dbReference type="Proteomes" id="UP000233837">
    <property type="component" value="Unassembled WGS sequence"/>
</dbReference>
<reference evidence="1 2" key="1">
    <citation type="journal article" date="2016" name="Sci. Rep.">
        <title>The Dendrobium catenatum Lindl. genome sequence provides insights into polysaccharide synthase, floral development and adaptive evolution.</title>
        <authorList>
            <person name="Zhang G.Q."/>
            <person name="Xu Q."/>
            <person name="Bian C."/>
            <person name="Tsai W.C."/>
            <person name="Yeh C.M."/>
            <person name="Liu K.W."/>
            <person name="Yoshida K."/>
            <person name="Zhang L.S."/>
            <person name="Chang S.B."/>
            <person name="Chen F."/>
            <person name="Shi Y."/>
            <person name="Su Y.Y."/>
            <person name="Zhang Y.Q."/>
            <person name="Chen L.J."/>
            <person name="Yin Y."/>
            <person name="Lin M."/>
            <person name="Huang H."/>
            <person name="Deng H."/>
            <person name="Wang Z.W."/>
            <person name="Zhu S.L."/>
            <person name="Zhao X."/>
            <person name="Deng C."/>
            <person name="Niu S.C."/>
            <person name="Huang J."/>
            <person name="Wang M."/>
            <person name="Liu G.H."/>
            <person name="Yang H.J."/>
            <person name="Xiao X.J."/>
            <person name="Hsiao Y.Y."/>
            <person name="Wu W.L."/>
            <person name="Chen Y.Y."/>
            <person name="Mitsuda N."/>
            <person name="Ohme-Takagi M."/>
            <person name="Luo Y.B."/>
            <person name="Van de Peer Y."/>
            <person name="Liu Z.J."/>
        </authorList>
    </citation>
    <scope>NUCLEOTIDE SEQUENCE [LARGE SCALE GENOMIC DNA]</scope>
    <source>
        <tissue evidence="1">The whole plant</tissue>
    </source>
</reference>
<proteinExistence type="predicted"/>
<dbReference type="AlphaFoldDB" id="A0A2I0X565"/>
<accession>A0A2I0X565</accession>
<evidence type="ECO:0000313" key="2">
    <source>
        <dbReference type="Proteomes" id="UP000233837"/>
    </source>
</evidence>
<name>A0A2I0X565_9ASPA</name>
<gene>
    <name evidence="1" type="ORF">MA16_Dca007713</name>
</gene>
<protein>
    <submittedName>
        <fullName evidence="1">Uncharacterized protein</fullName>
    </submittedName>
</protein>
<keyword evidence="2" id="KW-1185">Reference proteome</keyword>
<evidence type="ECO:0000313" key="1">
    <source>
        <dbReference type="EMBL" id="PKU83042.1"/>
    </source>
</evidence>
<dbReference type="EMBL" id="KZ502144">
    <property type="protein sequence ID" value="PKU83042.1"/>
    <property type="molecule type" value="Genomic_DNA"/>
</dbReference>
<organism evidence="1 2">
    <name type="scientific">Dendrobium catenatum</name>
    <dbReference type="NCBI Taxonomy" id="906689"/>
    <lineage>
        <taxon>Eukaryota</taxon>
        <taxon>Viridiplantae</taxon>
        <taxon>Streptophyta</taxon>
        <taxon>Embryophyta</taxon>
        <taxon>Tracheophyta</taxon>
        <taxon>Spermatophyta</taxon>
        <taxon>Magnoliopsida</taxon>
        <taxon>Liliopsida</taxon>
        <taxon>Asparagales</taxon>
        <taxon>Orchidaceae</taxon>
        <taxon>Epidendroideae</taxon>
        <taxon>Malaxideae</taxon>
        <taxon>Dendrobiinae</taxon>
        <taxon>Dendrobium</taxon>
    </lineage>
</organism>